<sequence length="475" mass="51308">MRPVGLSFHSSHPPTTDDEAAQPESSSRAAPTKRLERSLAKRYQYDDVAQPHPAESNASQDSSKLKPLPAGHYEHLGDIVARMKIDQALGEKVSGDGGRSAAHTASSSAEASSSTSRTVFTRHRDAHGFADSLQELAQWSEKKATASLAPQHMFGMSGIAPNLVEEMLKRELAMLAKDMVRAGIPLEAVLTHQGKKSLGINLNYLEIKSFLTSKGVWGDNSGGHMANELVKKADNYFAHFHAQGNRPLAPLTAPRGKDSISVMRELLHDSPGLVIGEAHHTVSSKRELIKNMAGLKAAGVSTLFMEHLCADSHGKALAEYLSAPKNSAMPTRLSAYLDMQDRGQSGLSGPSPKYNFKQIIRAAKEAGIAVIPIDTAETYSASKSPDNSRIKLMNYYAAEKIRLSEPPGKWLVFVGSAHASTYNGVPGLAELKGVRSMIIDDHGRKSRPYIDINVKGYADGQLNPDIVLSYKKPGG</sequence>
<dbReference type="CDD" id="cd14729">
    <property type="entry name" value="RtxA-like"/>
    <property type="match status" value="1"/>
</dbReference>
<evidence type="ECO:0000256" key="1">
    <source>
        <dbReference type="SAM" id="MobiDB-lite"/>
    </source>
</evidence>
<dbReference type="RefSeq" id="WP_138362295.1">
    <property type="nucleotide sequence ID" value="NZ_VCHQ01000026.1"/>
</dbReference>
<dbReference type="Gene3D" id="3.40.50.11550">
    <property type="match status" value="1"/>
</dbReference>
<organism evidence="2 3">
    <name type="scientific">Klebsiella indica</name>
    <dbReference type="NCBI Taxonomy" id="2582917"/>
    <lineage>
        <taxon>Bacteria</taxon>
        <taxon>Pseudomonadati</taxon>
        <taxon>Pseudomonadota</taxon>
        <taxon>Gammaproteobacteria</taxon>
        <taxon>Enterobacterales</taxon>
        <taxon>Enterobacteriaceae</taxon>
        <taxon>Klebsiella/Raoultella group</taxon>
        <taxon>Klebsiella</taxon>
    </lineage>
</organism>
<feature type="compositionally biased region" description="Low complexity" evidence="1">
    <location>
        <begin position="100"/>
        <end position="116"/>
    </location>
</feature>
<feature type="region of interest" description="Disordered" evidence="1">
    <location>
        <begin position="1"/>
        <end position="70"/>
    </location>
</feature>
<proteinExistence type="predicted"/>
<accession>A0A5R9LDJ4</accession>
<evidence type="ECO:0000313" key="3">
    <source>
        <dbReference type="Proteomes" id="UP000307430"/>
    </source>
</evidence>
<gene>
    <name evidence="2" type="ORF">FE839_18810</name>
</gene>
<feature type="region of interest" description="Disordered" evidence="1">
    <location>
        <begin position="92"/>
        <end position="119"/>
    </location>
</feature>
<name>A0A5R9LDJ4_9ENTR</name>
<evidence type="ECO:0000313" key="2">
    <source>
        <dbReference type="EMBL" id="TLV11628.1"/>
    </source>
</evidence>
<dbReference type="Proteomes" id="UP000307430">
    <property type="component" value="Unassembled WGS sequence"/>
</dbReference>
<feature type="compositionally biased region" description="Basic and acidic residues" evidence="1">
    <location>
        <begin position="33"/>
        <end position="45"/>
    </location>
</feature>
<keyword evidence="3" id="KW-1185">Reference proteome</keyword>
<protein>
    <submittedName>
        <fullName evidence="2">Membrane-targeted effector domain-containing toxin</fullName>
    </submittedName>
</protein>
<dbReference type="AlphaFoldDB" id="A0A5R9LDJ4"/>
<reference evidence="2 3" key="1">
    <citation type="submission" date="2019-05" db="EMBL/GenBank/DDBJ databases">
        <title>Genome sequence of Klebsiella sp strain TOUT106.</title>
        <authorList>
            <person name="Rahi P."/>
            <person name="Chaudhari D."/>
        </authorList>
    </citation>
    <scope>NUCLEOTIDE SEQUENCE [LARGE SCALE GENOMIC DNA]</scope>
    <source>
        <strain evidence="2 3">TOUT106</strain>
    </source>
</reference>
<comment type="caution">
    <text evidence="2">The sequence shown here is derived from an EMBL/GenBank/DDBJ whole genome shotgun (WGS) entry which is preliminary data.</text>
</comment>
<dbReference type="SUPFAM" id="SSF159501">
    <property type="entry name" value="EreA/ChaN-like"/>
    <property type="match status" value="1"/>
</dbReference>
<dbReference type="EMBL" id="VCHQ01000026">
    <property type="protein sequence ID" value="TLV11628.1"/>
    <property type="molecule type" value="Genomic_DNA"/>
</dbReference>